<reference evidence="1 2" key="1">
    <citation type="submission" date="2019-04" db="EMBL/GenBank/DDBJ databases">
        <title>Microbes associate with the intestines of laboratory mice.</title>
        <authorList>
            <person name="Navarre W."/>
            <person name="Wong E."/>
            <person name="Huang K."/>
            <person name="Tropini C."/>
            <person name="Ng K."/>
            <person name="Yu B."/>
        </authorList>
    </citation>
    <scope>NUCLEOTIDE SEQUENCE [LARGE SCALE GENOMIC DNA]</scope>
    <source>
        <strain evidence="1 2">NM70_E10</strain>
    </source>
</reference>
<proteinExistence type="predicted"/>
<dbReference type="RefSeq" id="WP_024987080.1">
    <property type="nucleotide sequence ID" value="NZ_CAJTBC010000022.1"/>
</dbReference>
<organism evidence="1 2">
    <name type="scientific">Bacteroides acidifaciens</name>
    <dbReference type="NCBI Taxonomy" id="85831"/>
    <lineage>
        <taxon>Bacteria</taxon>
        <taxon>Pseudomonadati</taxon>
        <taxon>Bacteroidota</taxon>
        <taxon>Bacteroidia</taxon>
        <taxon>Bacteroidales</taxon>
        <taxon>Bacteroidaceae</taxon>
        <taxon>Bacteroides</taxon>
    </lineage>
</organism>
<accession>A0A4S2AMV7</accession>
<keyword evidence="2" id="KW-1185">Reference proteome</keyword>
<dbReference type="Proteomes" id="UP000305751">
    <property type="component" value="Unassembled WGS sequence"/>
</dbReference>
<gene>
    <name evidence="1" type="ORF">E5356_10455</name>
</gene>
<protein>
    <submittedName>
        <fullName evidence="1">Uncharacterized protein</fullName>
    </submittedName>
</protein>
<dbReference type="GeneID" id="93047703"/>
<name>A0A4S2AMV7_9BACE</name>
<evidence type="ECO:0000313" key="2">
    <source>
        <dbReference type="Proteomes" id="UP000305751"/>
    </source>
</evidence>
<dbReference type="EMBL" id="SRZA01000029">
    <property type="protein sequence ID" value="TGY02516.1"/>
    <property type="molecule type" value="Genomic_DNA"/>
</dbReference>
<evidence type="ECO:0000313" key="1">
    <source>
        <dbReference type="EMBL" id="TGY02516.1"/>
    </source>
</evidence>
<sequence>MPDTNQGFGKMKNKKALLSGLMMVVLALGVLSCEGAKPKIVSNGFDFKAVNLSADSDNEVAAIAGRGMVVSSNWTIKVTSNGQTIIVDGQSKSNELPVEAGDEVEITFNPSEPEEKEAFFTMPDGTTRKVTADAPSFRWTVPADFTSGMKIEGESHYKTDDAVYTQLGEIYLVEIKGKE</sequence>
<comment type="caution">
    <text evidence="1">The sequence shown here is derived from an EMBL/GenBank/DDBJ whole genome shotgun (WGS) entry which is preliminary data.</text>
</comment>
<dbReference type="AlphaFoldDB" id="A0A4S2AMV7"/>